<evidence type="ECO:0000259" key="1">
    <source>
        <dbReference type="Pfam" id="PF13546"/>
    </source>
</evidence>
<dbReference type="PANTHER" id="PTHR33627">
    <property type="entry name" value="TRANSPOSASE"/>
    <property type="match status" value="1"/>
</dbReference>
<dbReference type="EMBL" id="BNJK01000001">
    <property type="protein sequence ID" value="GHO90199.1"/>
    <property type="molecule type" value="Genomic_DNA"/>
</dbReference>
<dbReference type="Proteomes" id="UP000597444">
    <property type="component" value="Unassembled WGS sequence"/>
</dbReference>
<protein>
    <recommendedName>
        <fullName evidence="1">Transposase IS701-like DDE domain-containing protein</fullName>
    </recommendedName>
</protein>
<comment type="caution">
    <text evidence="2">The sequence shown here is derived from an EMBL/GenBank/DDBJ whole genome shotgun (WGS) entry which is preliminary data.</text>
</comment>
<gene>
    <name evidence="2" type="ORF">KSF_002470</name>
</gene>
<dbReference type="RefSeq" id="WP_236064776.1">
    <property type="nucleotide sequence ID" value="NZ_BNJK01000001.1"/>
</dbReference>
<proteinExistence type="predicted"/>
<dbReference type="InterPro" id="IPR039365">
    <property type="entry name" value="IS701-like"/>
</dbReference>
<feature type="domain" description="Transposase IS701-like DDE" evidence="1">
    <location>
        <begin position="2"/>
        <end position="79"/>
    </location>
</feature>
<dbReference type="InterPro" id="IPR038721">
    <property type="entry name" value="IS701-like_DDE_dom"/>
</dbReference>
<keyword evidence="3" id="KW-1185">Reference proteome</keyword>
<name>A0A8J3IFD4_9CHLR</name>
<evidence type="ECO:0000313" key="3">
    <source>
        <dbReference type="Proteomes" id="UP000597444"/>
    </source>
</evidence>
<evidence type="ECO:0000313" key="2">
    <source>
        <dbReference type="EMBL" id="GHO90199.1"/>
    </source>
</evidence>
<reference evidence="2" key="1">
    <citation type="submission" date="2020-10" db="EMBL/GenBank/DDBJ databases">
        <title>Taxonomic study of unclassified bacteria belonging to the class Ktedonobacteria.</title>
        <authorList>
            <person name="Yabe S."/>
            <person name="Wang C.M."/>
            <person name="Zheng Y."/>
            <person name="Sakai Y."/>
            <person name="Cavaletti L."/>
            <person name="Monciardini P."/>
            <person name="Donadio S."/>
        </authorList>
    </citation>
    <scope>NUCLEOTIDE SEQUENCE</scope>
    <source>
        <strain evidence="2">ID150040</strain>
    </source>
</reference>
<sequence>MKKQYCGTTGTVENCQVGVFLSYVSAKGHTLLDRELYLPKEWIDDAECCREAVIPEVIAFRTKCELARQMIGTLVGSRDSLLGKRNKLDHSGAKAEELT</sequence>
<dbReference type="AlphaFoldDB" id="A0A8J3IFD4"/>
<accession>A0A8J3IFD4</accession>
<organism evidence="2 3">
    <name type="scientific">Reticulibacter mediterranei</name>
    <dbReference type="NCBI Taxonomy" id="2778369"/>
    <lineage>
        <taxon>Bacteria</taxon>
        <taxon>Bacillati</taxon>
        <taxon>Chloroflexota</taxon>
        <taxon>Ktedonobacteria</taxon>
        <taxon>Ktedonobacterales</taxon>
        <taxon>Reticulibacteraceae</taxon>
        <taxon>Reticulibacter</taxon>
    </lineage>
</organism>
<dbReference type="Pfam" id="PF13546">
    <property type="entry name" value="DDE_5"/>
    <property type="match status" value="1"/>
</dbReference>
<dbReference type="PANTHER" id="PTHR33627:SF1">
    <property type="entry name" value="TRANSPOSASE"/>
    <property type="match status" value="1"/>
</dbReference>